<dbReference type="Pfam" id="PF08281">
    <property type="entry name" value="Sigma70_r4_2"/>
    <property type="match status" value="1"/>
</dbReference>
<evidence type="ECO:0000256" key="2">
    <source>
        <dbReference type="ARBA" id="ARBA00023015"/>
    </source>
</evidence>
<dbReference type="Pfam" id="PF04542">
    <property type="entry name" value="Sigma70_r2"/>
    <property type="match status" value="1"/>
</dbReference>
<dbReference type="Proteomes" id="UP000199341">
    <property type="component" value="Unassembled WGS sequence"/>
</dbReference>
<keyword evidence="3" id="KW-0731">Sigma factor</keyword>
<dbReference type="GO" id="GO:0006352">
    <property type="term" value="P:DNA-templated transcription initiation"/>
    <property type="evidence" value="ECO:0007669"/>
    <property type="project" value="InterPro"/>
</dbReference>
<dbReference type="AlphaFoldDB" id="A0A1G9Z8C6"/>
<evidence type="ECO:0000259" key="6">
    <source>
        <dbReference type="Pfam" id="PF04542"/>
    </source>
</evidence>
<feature type="region of interest" description="Disordered" evidence="5">
    <location>
        <begin position="119"/>
        <end position="139"/>
    </location>
</feature>
<dbReference type="InterPro" id="IPR036388">
    <property type="entry name" value="WH-like_DNA-bd_sf"/>
</dbReference>
<comment type="similarity">
    <text evidence="1">Belongs to the sigma-70 factor family. ECF subfamily.</text>
</comment>
<accession>A0A1G9Z8C6</accession>
<organism evidence="8 9">
    <name type="scientific">Actinacidiphila guanduensis</name>
    <dbReference type="NCBI Taxonomy" id="310781"/>
    <lineage>
        <taxon>Bacteria</taxon>
        <taxon>Bacillati</taxon>
        <taxon>Actinomycetota</taxon>
        <taxon>Actinomycetes</taxon>
        <taxon>Kitasatosporales</taxon>
        <taxon>Streptomycetaceae</taxon>
        <taxon>Actinacidiphila</taxon>
    </lineage>
</organism>
<keyword evidence="2" id="KW-0805">Transcription regulation</keyword>
<dbReference type="PANTHER" id="PTHR43133:SF66">
    <property type="entry name" value="ECF RNA POLYMERASE SIGMA FACTOR SIGK"/>
    <property type="match status" value="1"/>
</dbReference>
<reference evidence="8 9" key="1">
    <citation type="submission" date="2016-10" db="EMBL/GenBank/DDBJ databases">
        <authorList>
            <person name="de Groot N.N."/>
        </authorList>
    </citation>
    <scope>NUCLEOTIDE SEQUENCE [LARGE SCALE GENOMIC DNA]</scope>
    <source>
        <strain evidence="8 9">CGMCC 4.2022</strain>
    </source>
</reference>
<dbReference type="InterPro" id="IPR013249">
    <property type="entry name" value="RNA_pol_sigma70_r4_t2"/>
</dbReference>
<evidence type="ECO:0000313" key="8">
    <source>
        <dbReference type="EMBL" id="SDN17682.1"/>
    </source>
</evidence>
<dbReference type="STRING" id="310781.SAMN05216259_10358"/>
<name>A0A1G9Z8C6_9ACTN</name>
<dbReference type="NCBIfam" id="TIGR02937">
    <property type="entry name" value="sigma70-ECF"/>
    <property type="match status" value="1"/>
</dbReference>
<dbReference type="SUPFAM" id="SSF88659">
    <property type="entry name" value="Sigma3 and sigma4 domains of RNA polymerase sigma factors"/>
    <property type="match status" value="1"/>
</dbReference>
<dbReference type="Gene3D" id="1.10.1740.10">
    <property type="match status" value="1"/>
</dbReference>
<sequence length="211" mass="23397">MRAHRPPQLTGEYEEGVVGKAELRRHRRMDEAELSEAVALAQHGDHTAFGRVYRDVHPMLLGYLRGLVGDDADDIASETWHDIVRDLGRFHGDGISFRSWAATIARHRALDHMRRTKVRPRTTELDEGVAERTTGPDSEGLALDNLSTERALALIAELPQDQAEAVLLRVVLGLNGPMAAEVLGKRPGAVRTAAHRGLKRLSERLRGAEEK</sequence>
<dbReference type="GO" id="GO:0003677">
    <property type="term" value="F:DNA binding"/>
    <property type="evidence" value="ECO:0007669"/>
    <property type="project" value="InterPro"/>
</dbReference>
<dbReference type="GO" id="GO:0016987">
    <property type="term" value="F:sigma factor activity"/>
    <property type="evidence" value="ECO:0007669"/>
    <property type="project" value="UniProtKB-KW"/>
</dbReference>
<feature type="domain" description="RNA polymerase sigma factor 70 region 4 type 2" evidence="7">
    <location>
        <begin position="150"/>
        <end position="201"/>
    </location>
</feature>
<evidence type="ECO:0000259" key="7">
    <source>
        <dbReference type="Pfam" id="PF08281"/>
    </source>
</evidence>
<protein>
    <submittedName>
        <fullName evidence="8">RNA polymerase sigma-70 factor, ECF subfamily</fullName>
    </submittedName>
</protein>
<evidence type="ECO:0000256" key="3">
    <source>
        <dbReference type="ARBA" id="ARBA00023082"/>
    </source>
</evidence>
<dbReference type="Gene3D" id="1.10.10.10">
    <property type="entry name" value="Winged helix-like DNA-binding domain superfamily/Winged helix DNA-binding domain"/>
    <property type="match status" value="1"/>
</dbReference>
<dbReference type="InterPro" id="IPR013324">
    <property type="entry name" value="RNA_pol_sigma_r3/r4-like"/>
</dbReference>
<evidence type="ECO:0000256" key="1">
    <source>
        <dbReference type="ARBA" id="ARBA00010641"/>
    </source>
</evidence>
<dbReference type="EMBL" id="FNIE01000003">
    <property type="protein sequence ID" value="SDN17682.1"/>
    <property type="molecule type" value="Genomic_DNA"/>
</dbReference>
<proteinExistence type="inferred from homology"/>
<evidence type="ECO:0000256" key="5">
    <source>
        <dbReference type="SAM" id="MobiDB-lite"/>
    </source>
</evidence>
<dbReference type="InterPro" id="IPR039425">
    <property type="entry name" value="RNA_pol_sigma-70-like"/>
</dbReference>
<keyword evidence="4" id="KW-0804">Transcription</keyword>
<dbReference type="InterPro" id="IPR014284">
    <property type="entry name" value="RNA_pol_sigma-70_dom"/>
</dbReference>
<gene>
    <name evidence="8" type="ORF">SAMN05216259_10358</name>
</gene>
<evidence type="ECO:0000256" key="4">
    <source>
        <dbReference type="ARBA" id="ARBA00023163"/>
    </source>
</evidence>
<evidence type="ECO:0000313" key="9">
    <source>
        <dbReference type="Proteomes" id="UP000199341"/>
    </source>
</evidence>
<dbReference type="SUPFAM" id="SSF88946">
    <property type="entry name" value="Sigma2 domain of RNA polymerase sigma factors"/>
    <property type="match status" value="1"/>
</dbReference>
<dbReference type="InterPro" id="IPR007627">
    <property type="entry name" value="RNA_pol_sigma70_r2"/>
</dbReference>
<dbReference type="InterPro" id="IPR013325">
    <property type="entry name" value="RNA_pol_sigma_r2"/>
</dbReference>
<dbReference type="PANTHER" id="PTHR43133">
    <property type="entry name" value="RNA POLYMERASE ECF-TYPE SIGMA FACTO"/>
    <property type="match status" value="1"/>
</dbReference>
<feature type="domain" description="RNA polymerase sigma-70 region 2" evidence="6">
    <location>
        <begin position="53"/>
        <end position="117"/>
    </location>
</feature>
<keyword evidence="9" id="KW-1185">Reference proteome</keyword>